<dbReference type="Gene3D" id="3.40.630.30">
    <property type="match status" value="1"/>
</dbReference>
<dbReference type="InterPro" id="IPR016181">
    <property type="entry name" value="Acyl_CoA_acyltransferase"/>
</dbReference>
<protein>
    <recommendedName>
        <fullName evidence="4">N-acetyltransferase domain-containing protein</fullName>
    </recommendedName>
</protein>
<evidence type="ECO:0000256" key="1">
    <source>
        <dbReference type="SAM" id="MobiDB-lite"/>
    </source>
</evidence>
<feature type="compositionally biased region" description="Basic and acidic residues" evidence="1">
    <location>
        <begin position="90"/>
        <end position="100"/>
    </location>
</feature>
<feature type="compositionally biased region" description="Polar residues" evidence="1">
    <location>
        <begin position="114"/>
        <end position="126"/>
    </location>
</feature>
<keyword evidence="3" id="KW-1185">Reference proteome</keyword>
<proteinExistence type="predicted"/>
<dbReference type="InParanoid" id="A0A1Z5J755"/>
<feature type="region of interest" description="Disordered" evidence="1">
    <location>
        <begin position="469"/>
        <end position="622"/>
    </location>
</feature>
<feature type="compositionally biased region" description="Polar residues" evidence="1">
    <location>
        <begin position="76"/>
        <end position="87"/>
    </location>
</feature>
<gene>
    <name evidence="2" type="ORF">FisN_11Lh201</name>
</gene>
<evidence type="ECO:0000313" key="2">
    <source>
        <dbReference type="EMBL" id="GAX09824.1"/>
    </source>
</evidence>
<evidence type="ECO:0008006" key="4">
    <source>
        <dbReference type="Google" id="ProtNLM"/>
    </source>
</evidence>
<feature type="compositionally biased region" description="Low complexity" evidence="1">
    <location>
        <begin position="569"/>
        <end position="584"/>
    </location>
</feature>
<organism evidence="2 3">
    <name type="scientific">Fistulifera solaris</name>
    <name type="common">Oleaginous diatom</name>
    <dbReference type="NCBI Taxonomy" id="1519565"/>
    <lineage>
        <taxon>Eukaryota</taxon>
        <taxon>Sar</taxon>
        <taxon>Stramenopiles</taxon>
        <taxon>Ochrophyta</taxon>
        <taxon>Bacillariophyta</taxon>
        <taxon>Bacillariophyceae</taxon>
        <taxon>Bacillariophycidae</taxon>
        <taxon>Naviculales</taxon>
        <taxon>Naviculaceae</taxon>
        <taxon>Fistulifera</taxon>
    </lineage>
</organism>
<feature type="compositionally biased region" description="Low complexity" evidence="1">
    <location>
        <begin position="470"/>
        <end position="491"/>
    </location>
</feature>
<comment type="caution">
    <text evidence="2">The sequence shown here is derived from an EMBL/GenBank/DDBJ whole genome shotgun (WGS) entry which is preliminary data.</text>
</comment>
<dbReference type="EMBL" id="BDSP01000013">
    <property type="protein sequence ID" value="GAX09824.1"/>
    <property type="molecule type" value="Genomic_DNA"/>
</dbReference>
<sequence length="737" mass="82836">MRVIDRDMPPCSDPHAGEYYPNVTPRKNYVFAVNYELSMVDQFTLSQKKRRRSLAGITEEPFSDQAESTRMEVTSRPDASNVSISDNSEPDNKAITKNRSEDDEEEMYRAASPSKLSRQEMQSPTRKSTRDKSKREVPLARARVRYDMQLVPPVNRNRSFLRCFFESKDFRRSSRLQAGEMSDTNEPPPPFTDGDTTVVWVPSKRSEWEDSVSEMTAVCTSAAIRRYMIDIESSSSCAKPFHAPLSREYIRDRVDIDDPLRGFQLRHRDGGWLQGFVLWTNFTTWTHYFKWDSLHPESGFSVGTSGKADVTGELANELEMQPRSGDPRGEGVVFEGIAELALLGGLGCGEILLRMALESIMKTGNYKYLVLQATDSSKTFYERFGFVRVGAVCRYEKQLGAHETEPIQGYCHWTHANESEKSLQKHGGPSYMMCLKLPEHGVKTSGPSFLDEMMKLAVENKPTVEPLGAAMSSSAMKSSVRRSSSSDFSSVTPRRGRPPLSARGKSPTPRRKSMVLPPSQVIVRRKSSDQKSHKHSLPLAAGDQPPLKRRRVSNPDSPIGFMKLVPSMSSYKGSVNSKGSGSVGLTPKTNPRDATFDGSQARRTRPDIPSPEPLTLSPSSPKAIDKDELFKQKVKAYPRSRVHYYNRVVKPKLQSRDKKYFFVLQYDEPSNLIKIVPLSAKNILTGKREGRPRYQADIGDTDENFAVVRADDYDVVPAAMVMKTPMVAAEAWDVEDD</sequence>
<dbReference type="SUPFAM" id="SSF55729">
    <property type="entry name" value="Acyl-CoA N-acyltransferases (Nat)"/>
    <property type="match status" value="1"/>
</dbReference>
<evidence type="ECO:0000313" key="3">
    <source>
        <dbReference type="Proteomes" id="UP000198406"/>
    </source>
</evidence>
<feature type="compositionally biased region" description="Basic and acidic residues" evidence="1">
    <location>
        <begin position="128"/>
        <end position="138"/>
    </location>
</feature>
<dbReference type="Proteomes" id="UP000198406">
    <property type="component" value="Unassembled WGS sequence"/>
</dbReference>
<feature type="region of interest" description="Disordered" evidence="1">
    <location>
        <begin position="46"/>
        <end position="139"/>
    </location>
</feature>
<dbReference type="AlphaFoldDB" id="A0A1Z5J755"/>
<dbReference type="OrthoDB" id="205046at2759"/>
<name>A0A1Z5J755_FISSO</name>
<accession>A0A1Z5J755</accession>
<reference evidence="2 3" key="1">
    <citation type="journal article" date="2015" name="Plant Cell">
        <title>Oil accumulation by the oleaginous diatom Fistulifera solaris as revealed by the genome and transcriptome.</title>
        <authorList>
            <person name="Tanaka T."/>
            <person name="Maeda Y."/>
            <person name="Veluchamy A."/>
            <person name="Tanaka M."/>
            <person name="Abida H."/>
            <person name="Marechal E."/>
            <person name="Bowler C."/>
            <person name="Muto M."/>
            <person name="Sunaga Y."/>
            <person name="Tanaka M."/>
            <person name="Yoshino T."/>
            <person name="Taniguchi T."/>
            <person name="Fukuda Y."/>
            <person name="Nemoto M."/>
            <person name="Matsumoto M."/>
            <person name="Wong P.S."/>
            <person name="Aburatani S."/>
            <person name="Fujibuchi W."/>
        </authorList>
    </citation>
    <scope>NUCLEOTIDE SEQUENCE [LARGE SCALE GENOMIC DNA]</scope>
    <source>
        <strain evidence="2 3">JPCC DA0580</strain>
    </source>
</reference>
<feature type="region of interest" description="Disordered" evidence="1">
    <location>
        <begin position="175"/>
        <end position="196"/>
    </location>
</feature>